<dbReference type="Pfam" id="PF04335">
    <property type="entry name" value="VirB8"/>
    <property type="match status" value="1"/>
</dbReference>
<sequence>MLTPSISLLSAMFKKPKTDDEIAFRNHPDPVEKDHSTNPTLDLIANLKTTNRRQFIGLCISGLIVTTMALALNGLTPLKTTELYVANVDSKKGTVSVSEVSAQKYVPGENEKIHLMNAWVTDAMTIDPVLSEAEYLPRAYKKVRGKAIDEFQDFLKKQKIAEILKTLPNLTREVEDVNVFFHKSEKIAFVRFATRIRDSRNQPIVNHWLLTAHYEIEAPKTKKEIFDNAIGMFITHFEFVDDPET</sequence>
<dbReference type="Gene3D" id="3.10.450.230">
    <property type="entry name" value="VirB8 protein"/>
    <property type="match status" value="1"/>
</dbReference>
<feature type="domain" description="Bacterial virulence protein VirB8" evidence="6">
    <location>
        <begin position="50"/>
        <end position="239"/>
    </location>
</feature>
<keyword evidence="3 5" id="KW-1133">Transmembrane helix</keyword>
<keyword evidence="2 5" id="KW-0812">Transmembrane</keyword>
<organism evidence="7 8">
    <name type="scientific">Iodobacter violaceini</name>
    <dbReference type="NCBI Taxonomy" id="3044271"/>
    <lineage>
        <taxon>Bacteria</taxon>
        <taxon>Pseudomonadati</taxon>
        <taxon>Pseudomonadota</taxon>
        <taxon>Betaproteobacteria</taxon>
        <taxon>Neisseriales</taxon>
        <taxon>Chitinibacteraceae</taxon>
        <taxon>Iodobacter</taxon>
    </lineage>
</organism>
<gene>
    <name evidence="7" type="ORF">HA050_11540</name>
</gene>
<dbReference type="SUPFAM" id="SSF54427">
    <property type="entry name" value="NTF2-like"/>
    <property type="match status" value="1"/>
</dbReference>
<evidence type="ECO:0000256" key="1">
    <source>
        <dbReference type="ARBA" id="ARBA00004167"/>
    </source>
</evidence>
<dbReference type="InterPro" id="IPR007430">
    <property type="entry name" value="VirB8"/>
</dbReference>
<dbReference type="EMBL" id="JAAOLX010000005">
    <property type="protein sequence ID" value="NHQ86750.1"/>
    <property type="molecule type" value="Genomic_DNA"/>
</dbReference>
<evidence type="ECO:0000259" key="6">
    <source>
        <dbReference type="Pfam" id="PF04335"/>
    </source>
</evidence>
<evidence type="ECO:0000256" key="2">
    <source>
        <dbReference type="ARBA" id="ARBA00022692"/>
    </source>
</evidence>
<protein>
    <recommendedName>
        <fullName evidence="6">Bacterial virulence protein VirB8 domain-containing protein</fullName>
    </recommendedName>
</protein>
<evidence type="ECO:0000256" key="3">
    <source>
        <dbReference type="ARBA" id="ARBA00022989"/>
    </source>
</evidence>
<evidence type="ECO:0000256" key="5">
    <source>
        <dbReference type="SAM" id="Phobius"/>
    </source>
</evidence>
<dbReference type="CDD" id="cd16425">
    <property type="entry name" value="TrbF"/>
    <property type="match status" value="1"/>
</dbReference>
<evidence type="ECO:0000313" key="8">
    <source>
        <dbReference type="Proteomes" id="UP000712570"/>
    </source>
</evidence>
<comment type="subcellular location">
    <subcellularLocation>
        <location evidence="1">Membrane</location>
        <topology evidence="1">Single-pass membrane protein</topology>
    </subcellularLocation>
</comment>
<keyword evidence="4 5" id="KW-0472">Membrane</keyword>
<reference evidence="7 8" key="1">
    <citation type="submission" date="2020-03" db="EMBL/GenBank/DDBJ databases">
        <title>Draft genome sequence of environmentally isolated violet-colored cultures.</title>
        <authorList>
            <person name="Wilson H.S."/>
        </authorList>
    </citation>
    <scope>NUCLEOTIDE SEQUENCE [LARGE SCALE GENOMIC DNA]</scope>
    <source>
        <strain evidence="7 8">HSC-16F04</strain>
    </source>
</reference>
<evidence type="ECO:0000313" key="7">
    <source>
        <dbReference type="EMBL" id="NHQ86750.1"/>
    </source>
</evidence>
<accession>A0ABX0KQ99</accession>
<feature type="transmembrane region" description="Helical" evidence="5">
    <location>
        <begin position="55"/>
        <end position="75"/>
    </location>
</feature>
<evidence type="ECO:0000256" key="4">
    <source>
        <dbReference type="ARBA" id="ARBA00023136"/>
    </source>
</evidence>
<dbReference type="InterPro" id="IPR032710">
    <property type="entry name" value="NTF2-like_dom_sf"/>
</dbReference>
<keyword evidence="8" id="KW-1185">Reference proteome</keyword>
<name>A0ABX0KQ99_9NEIS</name>
<dbReference type="InterPro" id="IPR035658">
    <property type="entry name" value="TrbF"/>
</dbReference>
<dbReference type="RefSeq" id="WP_166826062.1">
    <property type="nucleotide sequence ID" value="NZ_JAAOLX010000005.1"/>
</dbReference>
<proteinExistence type="predicted"/>
<comment type="caution">
    <text evidence="7">The sequence shown here is derived from an EMBL/GenBank/DDBJ whole genome shotgun (WGS) entry which is preliminary data.</text>
</comment>
<dbReference type="Proteomes" id="UP000712570">
    <property type="component" value="Unassembled WGS sequence"/>
</dbReference>